<evidence type="ECO:0000313" key="2">
    <source>
        <dbReference type="Proteomes" id="UP000187203"/>
    </source>
</evidence>
<gene>
    <name evidence="1" type="ORF">COLO4_36313</name>
</gene>
<name>A0A1R3GA35_9ROSI</name>
<dbReference type="Proteomes" id="UP000187203">
    <property type="component" value="Unassembled WGS sequence"/>
</dbReference>
<dbReference type="EMBL" id="AWUE01023105">
    <property type="protein sequence ID" value="OMO54916.1"/>
    <property type="molecule type" value="Genomic_DNA"/>
</dbReference>
<sequence>MKSGEPGTVWVILGLDSNKARLPFDLARALPLNPVFDGPVENCCVRVRGEESWQGKNS</sequence>
<protein>
    <submittedName>
        <fullName evidence="1">Uncharacterized protein</fullName>
    </submittedName>
</protein>
<proteinExistence type="predicted"/>
<organism evidence="1 2">
    <name type="scientific">Corchorus olitorius</name>
    <dbReference type="NCBI Taxonomy" id="93759"/>
    <lineage>
        <taxon>Eukaryota</taxon>
        <taxon>Viridiplantae</taxon>
        <taxon>Streptophyta</taxon>
        <taxon>Embryophyta</taxon>
        <taxon>Tracheophyta</taxon>
        <taxon>Spermatophyta</taxon>
        <taxon>Magnoliopsida</taxon>
        <taxon>eudicotyledons</taxon>
        <taxon>Gunneridae</taxon>
        <taxon>Pentapetalae</taxon>
        <taxon>rosids</taxon>
        <taxon>malvids</taxon>
        <taxon>Malvales</taxon>
        <taxon>Malvaceae</taxon>
        <taxon>Grewioideae</taxon>
        <taxon>Apeibeae</taxon>
        <taxon>Corchorus</taxon>
    </lineage>
</organism>
<reference evidence="2" key="1">
    <citation type="submission" date="2013-09" db="EMBL/GenBank/DDBJ databases">
        <title>Corchorus olitorius genome sequencing.</title>
        <authorList>
            <person name="Alam M."/>
            <person name="Haque M.S."/>
            <person name="Islam M.S."/>
            <person name="Emdad E.M."/>
            <person name="Islam M.M."/>
            <person name="Ahmed B."/>
            <person name="Halim A."/>
            <person name="Hossen Q.M.M."/>
            <person name="Hossain M.Z."/>
            <person name="Ahmed R."/>
            <person name="Khan M.M."/>
            <person name="Islam R."/>
            <person name="Rashid M.M."/>
            <person name="Khan S.A."/>
            <person name="Rahman M.S."/>
            <person name="Alam M."/>
            <person name="Yahiya A.S."/>
            <person name="Khan M.S."/>
            <person name="Azam M.S."/>
            <person name="Haque T."/>
            <person name="Lashkar M.Z.H."/>
            <person name="Akhand A.I."/>
            <person name="Morshed G."/>
            <person name="Roy S."/>
            <person name="Uddin K.S."/>
            <person name="Rabeya T."/>
            <person name="Hossain A.S."/>
            <person name="Chowdhury A."/>
            <person name="Snigdha A.R."/>
            <person name="Mortoza M.S."/>
            <person name="Matin S.A."/>
            <person name="Hoque S.M.E."/>
            <person name="Islam M.K."/>
            <person name="Roy D.K."/>
            <person name="Haider R."/>
            <person name="Moosa M.M."/>
            <person name="Elias S.M."/>
            <person name="Hasan A.M."/>
            <person name="Jahan S."/>
            <person name="Shafiuddin M."/>
            <person name="Mahmood N."/>
            <person name="Shommy N.S."/>
        </authorList>
    </citation>
    <scope>NUCLEOTIDE SEQUENCE [LARGE SCALE GENOMIC DNA]</scope>
    <source>
        <strain evidence="2">cv. O-4</strain>
    </source>
</reference>
<keyword evidence="2" id="KW-1185">Reference proteome</keyword>
<evidence type="ECO:0000313" key="1">
    <source>
        <dbReference type="EMBL" id="OMO54916.1"/>
    </source>
</evidence>
<accession>A0A1R3GA35</accession>
<dbReference type="AlphaFoldDB" id="A0A1R3GA35"/>
<comment type="caution">
    <text evidence="1">The sequence shown here is derived from an EMBL/GenBank/DDBJ whole genome shotgun (WGS) entry which is preliminary data.</text>
</comment>